<dbReference type="GO" id="GO:0008465">
    <property type="term" value="F:hydroxypyruvate reductase (NADH) activity"/>
    <property type="evidence" value="ECO:0007669"/>
    <property type="project" value="TreeGrafter"/>
</dbReference>
<comment type="caution">
    <text evidence="6">The sequence shown here is derived from an EMBL/GenBank/DDBJ whole genome shotgun (WGS) entry which is preliminary data.</text>
</comment>
<keyword evidence="7" id="KW-1185">Reference proteome</keyword>
<evidence type="ECO:0000259" key="5">
    <source>
        <dbReference type="Pfam" id="PF02826"/>
    </source>
</evidence>
<dbReference type="InterPro" id="IPR050223">
    <property type="entry name" value="D-isomer_2-hydroxyacid_DH"/>
</dbReference>
<dbReference type="FunFam" id="3.40.50.720:FF:000026">
    <property type="entry name" value="Glyoxylate/hydroxypyruvate reductase B"/>
    <property type="match status" value="1"/>
</dbReference>
<evidence type="ECO:0000256" key="3">
    <source>
        <dbReference type="RuleBase" id="RU003719"/>
    </source>
</evidence>
<evidence type="ECO:0000313" key="7">
    <source>
        <dbReference type="Proteomes" id="UP000230750"/>
    </source>
</evidence>
<dbReference type="CDD" id="cd05301">
    <property type="entry name" value="GDH"/>
    <property type="match status" value="1"/>
</dbReference>
<organism evidence="6 7">
    <name type="scientific">Stichopus japonicus</name>
    <name type="common">Sea cucumber</name>
    <dbReference type="NCBI Taxonomy" id="307972"/>
    <lineage>
        <taxon>Eukaryota</taxon>
        <taxon>Metazoa</taxon>
        <taxon>Echinodermata</taxon>
        <taxon>Eleutherozoa</taxon>
        <taxon>Echinozoa</taxon>
        <taxon>Holothuroidea</taxon>
        <taxon>Aspidochirotacea</taxon>
        <taxon>Aspidochirotida</taxon>
        <taxon>Stichopodidae</taxon>
        <taxon>Apostichopus</taxon>
    </lineage>
</organism>
<reference evidence="6 7" key="1">
    <citation type="journal article" date="2017" name="PLoS Biol.">
        <title>The sea cucumber genome provides insights into morphological evolution and visceral regeneration.</title>
        <authorList>
            <person name="Zhang X."/>
            <person name="Sun L."/>
            <person name="Yuan J."/>
            <person name="Sun Y."/>
            <person name="Gao Y."/>
            <person name="Zhang L."/>
            <person name="Li S."/>
            <person name="Dai H."/>
            <person name="Hamel J.F."/>
            <person name="Liu C."/>
            <person name="Yu Y."/>
            <person name="Liu S."/>
            <person name="Lin W."/>
            <person name="Guo K."/>
            <person name="Jin S."/>
            <person name="Xu P."/>
            <person name="Storey K.B."/>
            <person name="Huan P."/>
            <person name="Zhang T."/>
            <person name="Zhou Y."/>
            <person name="Zhang J."/>
            <person name="Lin C."/>
            <person name="Li X."/>
            <person name="Xing L."/>
            <person name="Huo D."/>
            <person name="Sun M."/>
            <person name="Wang L."/>
            <person name="Mercier A."/>
            <person name="Li F."/>
            <person name="Yang H."/>
            <person name="Xiang J."/>
        </authorList>
    </citation>
    <scope>NUCLEOTIDE SEQUENCE [LARGE SCALE GENOMIC DNA]</scope>
    <source>
        <strain evidence="6">Shaxun</strain>
        <tissue evidence="6">Muscle</tissue>
    </source>
</reference>
<dbReference type="Gene3D" id="3.40.50.720">
    <property type="entry name" value="NAD(P)-binding Rossmann-like Domain"/>
    <property type="match status" value="2"/>
</dbReference>
<evidence type="ECO:0000256" key="1">
    <source>
        <dbReference type="ARBA" id="ARBA00023002"/>
    </source>
</evidence>
<dbReference type="STRING" id="307972.A0A2G8JN52"/>
<dbReference type="GO" id="GO:0030267">
    <property type="term" value="F:glyoxylate reductase (NADPH) activity"/>
    <property type="evidence" value="ECO:0007669"/>
    <property type="project" value="TreeGrafter"/>
</dbReference>
<protein>
    <recommendedName>
        <fullName evidence="2">Glyoxylate reductase/hydroxypyruvate reductase</fullName>
    </recommendedName>
</protein>
<accession>A0A2G8JN52</accession>
<proteinExistence type="inferred from homology"/>
<evidence type="ECO:0000259" key="4">
    <source>
        <dbReference type="Pfam" id="PF00389"/>
    </source>
</evidence>
<dbReference type="GO" id="GO:0051287">
    <property type="term" value="F:NAD binding"/>
    <property type="evidence" value="ECO:0007669"/>
    <property type="project" value="InterPro"/>
</dbReference>
<dbReference type="EMBL" id="MRZV01001538">
    <property type="protein sequence ID" value="PIK37196.1"/>
    <property type="molecule type" value="Genomic_DNA"/>
</dbReference>
<dbReference type="InterPro" id="IPR036291">
    <property type="entry name" value="NAD(P)-bd_dom_sf"/>
</dbReference>
<dbReference type="Proteomes" id="UP000230750">
    <property type="component" value="Unassembled WGS sequence"/>
</dbReference>
<dbReference type="Pfam" id="PF02826">
    <property type="entry name" value="2-Hacid_dh_C"/>
    <property type="match status" value="1"/>
</dbReference>
<sequence>MRRCSIRQWDSDSPVPRDELLKNVAGADGLFCLLTDKIDKAVLDQAGSGLKVVSTMSVGYNHIDIKECQKRNIPVGFTPDVLTDATAELTIALLLMTSRRLLEAAEQVKSGGWGSWVPLWMCGPGLSGSTIGILGLGRIGAAIGERLLSFRVSKILYSSRSPKEETAAKLGAEFVSFDKLLKESDFLIVSCALTNETRHIFNAQTFKMMKKSAILINTSRGDVIKQDDLYSALVHGEIAAAGLDVTTPEPLPTDDPLLTLSNCVVLPHVGSATVETRTSMAVLAANNLLAGLNNQPLVAQVEVS</sequence>
<dbReference type="PANTHER" id="PTHR10996:SF277">
    <property type="entry name" value="GLYOXYLATE REDUCTASE_HYDROXYPYRUVATE REDUCTASE"/>
    <property type="match status" value="1"/>
</dbReference>
<dbReference type="InterPro" id="IPR006140">
    <property type="entry name" value="D-isomer_DH_NAD-bd"/>
</dbReference>
<name>A0A2G8JN52_STIJA</name>
<dbReference type="SUPFAM" id="SSF52283">
    <property type="entry name" value="Formate/glycerate dehydrogenase catalytic domain-like"/>
    <property type="match status" value="1"/>
</dbReference>
<keyword evidence="1 3" id="KW-0560">Oxidoreductase</keyword>
<dbReference type="InterPro" id="IPR006139">
    <property type="entry name" value="D-isomer_2_OHA_DH_cat_dom"/>
</dbReference>
<gene>
    <name evidence="6" type="ORF">BSL78_25970</name>
</gene>
<dbReference type="PANTHER" id="PTHR10996">
    <property type="entry name" value="2-HYDROXYACID DEHYDROGENASE-RELATED"/>
    <property type="match status" value="1"/>
</dbReference>
<evidence type="ECO:0000313" key="6">
    <source>
        <dbReference type="EMBL" id="PIK37196.1"/>
    </source>
</evidence>
<dbReference type="GO" id="GO:0005829">
    <property type="term" value="C:cytosol"/>
    <property type="evidence" value="ECO:0007669"/>
    <property type="project" value="TreeGrafter"/>
</dbReference>
<dbReference type="OrthoDB" id="298012at2759"/>
<dbReference type="AlphaFoldDB" id="A0A2G8JN52"/>
<feature type="domain" description="D-isomer specific 2-hydroxyacid dehydrogenase NAD-binding" evidence="5">
    <location>
        <begin position="91"/>
        <end position="270"/>
    </location>
</feature>
<dbReference type="SUPFAM" id="SSF51735">
    <property type="entry name" value="NAD(P)-binding Rossmann-fold domains"/>
    <property type="match status" value="1"/>
</dbReference>
<feature type="domain" description="D-isomer specific 2-hydroxyacid dehydrogenase catalytic" evidence="4">
    <location>
        <begin position="10"/>
        <end position="301"/>
    </location>
</feature>
<dbReference type="Pfam" id="PF00389">
    <property type="entry name" value="2-Hacid_dh"/>
    <property type="match status" value="1"/>
</dbReference>
<comment type="similarity">
    <text evidence="3">Belongs to the D-isomer specific 2-hydroxyacid dehydrogenase family.</text>
</comment>
<evidence type="ECO:0000256" key="2">
    <source>
        <dbReference type="ARBA" id="ARBA00073306"/>
    </source>
</evidence>